<evidence type="ECO:0000256" key="7">
    <source>
        <dbReference type="ARBA" id="ARBA00023136"/>
    </source>
</evidence>
<proteinExistence type="inferred from homology"/>
<evidence type="ECO:0000259" key="9">
    <source>
        <dbReference type="PROSITE" id="PS50928"/>
    </source>
</evidence>
<evidence type="ECO:0000313" key="11">
    <source>
        <dbReference type="Proteomes" id="UP000007271"/>
    </source>
</evidence>
<dbReference type="InterPro" id="IPR035906">
    <property type="entry name" value="MetI-like_sf"/>
</dbReference>
<name>J3EQ94_9LACO</name>
<feature type="transmembrane region" description="Helical" evidence="8">
    <location>
        <begin position="152"/>
        <end position="175"/>
    </location>
</feature>
<gene>
    <name evidence="10" type="ORF">A11Y_54523</name>
</gene>
<dbReference type="InterPro" id="IPR000515">
    <property type="entry name" value="MetI-like"/>
</dbReference>
<keyword evidence="3 8" id="KW-0813">Transport</keyword>
<dbReference type="GO" id="GO:0055085">
    <property type="term" value="P:transmembrane transport"/>
    <property type="evidence" value="ECO:0007669"/>
    <property type="project" value="InterPro"/>
</dbReference>
<accession>J3EQ94</accession>
<dbReference type="STRING" id="1185325.A11Y_54523"/>
<feature type="domain" description="ABC transmembrane type-1" evidence="9">
    <location>
        <begin position="62"/>
        <end position="275"/>
    </location>
</feature>
<comment type="caution">
    <text evidence="10">The sequence shown here is derived from an EMBL/GenBank/DDBJ whole genome shotgun (WGS) entry which is preliminary data.</text>
</comment>
<feature type="transmembrane region" description="Helical" evidence="8">
    <location>
        <begin position="108"/>
        <end position="132"/>
    </location>
</feature>
<dbReference type="Gene3D" id="1.10.3720.10">
    <property type="entry name" value="MetI-like"/>
    <property type="match status" value="1"/>
</dbReference>
<dbReference type="Proteomes" id="UP000007271">
    <property type="component" value="Unassembled WGS sequence"/>
</dbReference>
<organism evidence="10 11">
    <name type="scientific">Loigolactobacillus coryniformis subsp. coryniformis CECT 5711</name>
    <dbReference type="NCBI Taxonomy" id="1185325"/>
    <lineage>
        <taxon>Bacteria</taxon>
        <taxon>Bacillati</taxon>
        <taxon>Bacillota</taxon>
        <taxon>Bacilli</taxon>
        <taxon>Lactobacillales</taxon>
        <taxon>Lactobacillaceae</taxon>
        <taxon>Loigolactobacillus</taxon>
    </lineage>
</organism>
<protein>
    <submittedName>
        <fullName evidence="10">ABC superfamily ATP binding cassette transporter, permease protein</fullName>
    </submittedName>
</protein>
<evidence type="ECO:0000256" key="8">
    <source>
        <dbReference type="RuleBase" id="RU363032"/>
    </source>
</evidence>
<evidence type="ECO:0000256" key="3">
    <source>
        <dbReference type="ARBA" id="ARBA00022448"/>
    </source>
</evidence>
<feature type="transmembrane region" description="Helical" evidence="8">
    <location>
        <begin position="68"/>
        <end position="87"/>
    </location>
</feature>
<evidence type="ECO:0000256" key="6">
    <source>
        <dbReference type="ARBA" id="ARBA00022989"/>
    </source>
</evidence>
<comment type="similarity">
    <text evidence="2">Belongs to the binding-protein-dependent transport system permease family. CysTW subfamily.</text>
</comment>
<evidence type="ECO:0000256" key="1">
    <source>
        <dbReference type="ARBA" id="ARBA00004651"/>
    </source>
</evidence>
<keyword evidence="5 8" id="KW-0812">Transmembrane</keyword>
<dbReference type="PATRIC" id="fig|1185325.3.peg.1829"/>
<dbReference type="PROSITE" id="PS50928">
    <property type="entry name" value="ABC_TM1"/>
    <property type="match status" value="1"/>
</dbReference>
<sequence>MTKRRLVLLLAPFCLFMALFFFSAILKSLWTSLGYYPLIGLHHLSLDYYTIALHDTAFLRTFIRTFNLAFTSTFLACLIGLGLAFLFSQQHNRLSRLLFKLSQLPVMLPHIFVVLALLQLLSQTGLIPRLLWRLGLLAQPTQFPLVVNDPNQIGILLTYLWKEVPFVIVTLTLVLRQIDLRYQKVALNLGASRRQAFWHILLPLVQPALFNAFIIIFSFTFGSYEVPYLLGNQQAELLPVYIYNLYVQHDLTQIPLLMSLNLLLSLFTVLFAGLLLKVSRWLPGGRTGGSR</sequence>
<evidence type="ECO:0000256" key="5">
    <source>
        <dbReference type="ARBA" id="ARBA00022692"/>
    </source>
</evidence>
<dbReference type="EMBL" id="AKFP01000048">
    <property type="protein sequence ID" value="EJN55500.1"/>
    <property type="molecule type" value="Genomic_DNA"/>
</dbReference>
<dbReference type="PANTHER" id="PTHR42929">
    <property type="entry name" value="INNER MEMBRANE ABC TRANSPORTER PERMEASE PROTEIN YDCU-RELATED-RELATED"/>
    <property type="match status" value="1"/>
</dbReference>
<keyword evidence="7 8" id="KW-0472">Membrane</keyword>
<dbReference type="PANTHER" id="PTHR42929:SF1">
    <property type="entry name" value="INNER MEMBRANE ABC TRANSPORTER PERMEASE PROTEIN YDCU-RELATED"/>
    <property type="match status" value="1"/>
</dbReference>
<feature type="transmembrane region" description="Helical" evidence="8">
    <location>
        <begin position="196"/>
        <end position="221"/>
    </location>
</feature>
<evidence type="ECO:0000256" key="4">
    <source>
        <dbReference type="ARBA" id="ARBA00022475"/>
    </source>
</evidence>
<dbReference type="AlphaFoldDB" id="J3EQ94"/>
<keyword evidence="4" id="KW-1003">Cell membrane</keyword>
<comment type="subcellular location">
    <subcellularLocation>
        <location evidence="1 8">Cell membrane</location>
        <topology evidence="1 8">Multi-pass membrane protein</topology>
    </subcellularLocation>
</comment>
<feature type="transmembrane region" description="Helical" evidence="8">
    <location>
        <begin position="254"/>
        <end position="276"/>
    </location>
</feature>
<evidence type="ECO:0000256" key="2">
    <source>
        <dbReference type="ARBA" id="ARBA00007069"/>
    </source>
</evidence>
<dbReference type="SUPFAM" id="SSF161098">
    <property type="entry name" value="MetI-like"/>
    <property type="match status" value="1"/>
</dbReference>
<dbReference type="Pfam" id="PF00528">
    <property type="entry name" value="BPD_transp_1"/>
    <property type="match status" value="1"/>
</dbReference>
<reference evidence="10 11" key="1">
    <citation type="submission" date="2012-05" db="EMBL/GenBank/DDBJ databases">
        <title>Complete Genome Sequence of Lactobacillus coryniformis CECT5711.</title>
        <authorList>
            <person name="Rodriguez J.M."/>
        </authorList>
    </citation>
    <scope>NUCLEOTIDE SEQUENCE [LARGE SCALE GENOMIC DNA]</scope>
    <source>
        <strain evidence="11">CECT5711</strain>
    </source>
</reference>
<keyword evidence="6 8" id="KW-1133">Transmembrane helix</keyword>
<evidence type="ECO:0000313" key="10">
    <source>
        <dbReference type="EMBL" id="EJN55500.1"/>
    </source>
</evidence>
<dbReference type="CDD" id="cd06261">
    <property type="entry name" value="TM_PBP2"/>
    <property type="match status" value="1"/>
</dbReference>
<dbReference type="GO" id="GO:0005886">
    <property type="term" value="C:plasma membrane"/>
    <property type="evidence" value="ECO:0007669"/>
    <property type="project" value="UniProtKB-SubCell"/>
</dbReference>